<organism evidence="9 10">
    <name type="scientific">Cloeon dipterum</name>
    <dbReference type="NCBI Taxonomy" id="197152"/>
    <lineage>
        <taxon>Eukaryota</taxon>
        <taxon>Metazoa</taxon>
        <taxon>Ecdysozoa</taxon>
        <taxon>Arthropoda</taxon>
        <taxon>Hexapoda</taxon>
        <taxon>Insecta</taxon>
        <taxon>Pterygota</taxon>
        <taxon>Palaeoptera</taxon>
        <taxon>Ephemeroptera</taxon>
        <taxon>Pisciforma</taxon>
        <taxon>Baetidae</taxon>
        <taxon>Cloeon</taxon>
    </lineage>
</organism>
<evidence type="ECO:0000256" key="2">
    <source>
        <dbReference type="ARBA" id="ARBA00009360"/>
    </source>
</evidence>
<dbReference type="InterPro" id="IPR039145">
    <property type="entry name" value="Ribosomal_mL40_metazoa/plant"/>
</dbReference>
<dbReference type="Pfam" id="PF09812">
    <property type="entry name" value="MRP-L28"/>
    <property type="match status" value="1"/>
</dbReference>
<dbReference type="FunFam" id="6.10.250.3440:FF:000001">
    <property type="entry name" value="Mitochondrial ribosomal protein L40"/>
    <property type="match status" value="1"/>
</dbReference>
<dbReference type="Proteomes" id="UP000494165">
    <property type="component" value="Unassembled WGS sequence"/>
</dbReference>
<accession>A0A8S1CVA9</accession>
<reference evidence="9 10" key="1">
    <citation type="submission" date="2020-04" db="EMBL/GenBank/DDBJ databases">
        <authorList>
            <person name="Alioto T."/>
            <person name="Alioto T."/>
            <person name="Gomez Garrido J."/>
        </authorList>
    </citation>
    <scope>NUCLEOTIDE SEQUENCE [LARGE SCALE GENOMIC DNA]</scope>
</reference>
<name>A0A8S1CVA9_9INSE</name>
<comment type="caution">
    <text evidence="9">The sequence shown here is derived from an EMBL/GenBank/DDBJ whole genome shotgun (WGS) entry which is preliminary data.</text>
</comment>
<comment type="subcellular location">
    <subcellularLocation>
        <location evidence="1">Mitochondrion</location>
    </subcellularLocation>
</comment>
<keyword evidence="10" id="KW-1185">Reference proteome</keyword>
<evidence type="ECO:0000256" key="5">
    <source>
        <dbReference type="ARBA" id="ARBA00023128"/>
    </source>
</evidence>
<dbReference type="Gene3D" id="6.10.250.3440">
    <property type="match status" value="1"/>
</dbReference>
<comment type="similarity">
    <text evidence="2">Belongs to the mitochondrion-specific ribosomal protein mL40 family.</text>
</comment>
<evidence type="ECO:0000256" key="1">
    <source>
        <dbReference type="ARBA" id="ARBA00004173"/>
    </source>
</evidence>
<evidence type="ECO:0000256" key="4">
    <source>
        <dbReference type="ARBA" id="ARBA00022980"/>
    </source>
</evidence>
<dbReference type="InterPro" id="IPR019192">
    <property type="entry name" value="Ribosomal_mL40"/>
</dbReference>
<dbReference type="OrthoDB" id="5977625at2759"/>
<keyword evidence="3" id="KW-0809">Transit peptide</keyword>
<dbReference type="AlphaFoldDB" id="A0A8S1CVA9"/>
<dbReference type="PANTHER" id="PTHR13359:SF2">
    <property type="entry name" value="LARGE RIBOSOMAL SUBUNIT PROTEIN ML40"/>
    <property type="match status" value="1"/>
</dbReference>
<sequence length="210" mass="24503">MLSVALARLSLSVPKLAPSLTTQCRSIFIQSNPKLFKSTPCLMAEPLKKKKRIDPAVLRAREERKKKKIEKQIRRLEKNSRQLKPIDELEIPPAVFDTLKQRAREPTVISHEEMEERALLLKEWSLYKMKERMNDVQLLDKMIISQQKAMDELRLESEELYQEALAMDLNVMPFTIKGPVHTPPIVNYDSPDGDYTNITKDWFQPLFVKQ</sequence>
<gene>
    <name evidence="9" type="ORF">CLODIP_2_CD11664</name>
</gene>
<evidence type="ECO:0000256" key="8">
    <source>
        <dbReference type="ARBA" id="ARBA00083752"/>
    </source>
</evidence>
<proteinExistence type="inferred from homology"/>
<evidence type="ECO:0000256" key="7">
    <source>
        <dbReference type="ARBA" id="ARBA00035192"/>
    </source>
</evidence>
<dbReference type="GO" id="GO:0005762">
    <property type="term" value="C:mitochondrial large ribosomal subunit"/>
    <property type="evidence" value="ECO:0007669"/>
    <property type="project" value="InterPro"/>
</dbReference>
<evidence type="ECO:0000313" key="10">
    <source>
        <dbReference type="Proteomes" id="UP000494165"/>
    </source>
</evidence>
<dbReference type="EMBL" id="CADEPI010000090">
    <property type="protein sequence ID" value="CAB3373800.1"/>
    <property type="molecule type" value="Genomic_DNA"/>
</dbReference>
<evidence type="ECO:0000256" key="6">
    <source>
        <dbReference type="ARBA" id="ARBA00023274"/>
    </source>
</evidence>
<keyword evidence="6" id="KW-0687">Ribonucleoprotein</keyword>
<keyword evidence="5" id="KW-0496">Mitochondrion</keyword>
<keyword evidence="4" id="KW-0689">Ribosomal protein</keyword>
<protein>
    <recommendedName>
        <fullName evidence="7">Large ribosomal subunit protein mL40</fullName>
    </recommendedName>
    <alternativeName>
        <fullName evidence="8">39S ribosomal protein L40, mitochondrial</fullName>
    </alternativeName>
</protein>
<evidence type="ECO:0000256" key="3">
    <source>
        <dbReference type="ARBA" id="ARBA00022946"/>
    </source>
</evidence>
<dbReference type="PANTHER" id="PTHR13359">
    <property type="entry name" value="39S RIBOSOMAL PROTEIN L40, MITOCHONDRIAL"/>
    <property type="match status" value="1"/>
</dbReference>
<evidence type="ECO:0000313" key="9">
    <source>
        <dbReference type="EMBL" id="CAB3373800.1"/>
    </source>
</evidence>